<keyword evidence="1" id="KW-0472">Membrane</keyword>
<protein>
    <submittedName>
        <fullName evidence="2">Uncharacterized protein</fullName>
    </submittedName>
</protein>
<keyword evidence="1" id="KW-0812">Transmembrane</keyword>
<keyword evidence="3" id="KW-1185">Reference proteome</keyword>
<keyword evidence="1" id="KW-1133">Transmembrane helix</keyword>
<name>A0ABM5NIG2_STRCR</name>
<reference evidence="2 3" key="1">
    <citation type="journal article" date="2013" name="Genome Announc.">
        <title>Complete Genome Sequence of an Oral Commensal, Streptococcus oligofermentans Strain AS 1.3089.</title>
        <authorList>
            <person name="Tong H."/>
            <person name="Shang N."/>
            <person name="Liu L."/>
            <person name="Wang X."/>
            <person name="Cai J."/>
            <person name="Dong X."/>
        </authorList>
    </citation>
    <scope>NUCLEOTIDE SEQUENCE [LARGE SCALE GENOMIC DNA]</scope>
    <source>
        <strain evidence="2 3">AS 1.3089</strain>
    </source>
</reference>
<sequence length="77" mass="8997">MVTKNNIIIQEAYLNILLIIQVSFMFIIALLIWNNMSTMKVYVTRDIPTKKKAQMIVLLLIIFLKISLVDLKGRFLK</sequence>
<evidence type="ECO:0000256" key="1">
    <source>
        <dbReference type="SAM" id="Phobius"/>
    </source>
</evidence>
<evidence type="ECO:0000313" key="3">
    <source>
        <dbReference type="Proteomes" id="UP000013306"/>
    </source>
</evidence>
<organism evidence="2 3">
    <name type="scientific">Streptococcus cristatus AS 1.3089</name>
    <dbReference type="NCBI Taxonomy" id="1302863"/>
    <lineage>
        <taxon>Bacteria</taxon>
        <taxon>Bacillati</taxon>
        <taxon>Bacillota</taxon>
        <taxon>Bacilli</taxon>
        <taxon>Lactobacillales</taxon>
        <taxon>Streptococcaceae</taxon>
        <taxon>Streptococcus</taxon>
    </lineage>
</organism>
<dbReference type="Proteomes" id="UP000013306">
    <property type="component" value="Chromosome"/>
</dbReference>
<gene>
    <name evidence="2" type="ORF">I872_02330</name>
</gene>
<evidence type="ECO:0000313" key="2">
    <source>
        <dbReference type="EMBL" id="AGK70574.1"/>
    </source>
</evidence>
<dbReference type="EMBL" id="CP004409">
    <property type="protein sequence ID" value="AGK70574.1"/>
    <property type="molecule type" value="Genomic_DNA"/>
</dbReference>
<feature type="transmembrane region" description="Helical" evidence="1">
    <location>
        <begin position="12"/>
        <end position="33"/>
    </location>
</feature>
<proteinExistence type="predicted"/>
<feature type="transmembrane region" description="Helical" evidence="1">
    <location>
        <begin position="53"/>
        <end position="71"/>
    </location>
</feature>
<accession>A0ABM5NIG2</accession>